<feature type="compositionally biased region" description="Basic and acidic residues" evidence="1">
    <location>
        <begin position="478"/>
        <end position="489"/>
    </location>
</feature>
<feature type="compositionally biased region" description="Low complexity" evidence="1">
    <location>
        <begin position="370"/>
        <end position="380"/>
    </location>
</feature>
<evidence type="ECO:0000313" key="4">
    <source>
        <dbReference type="Proteomes" id="UP001444661"/>
    </source>
</evidence>
<gene>
    <name evidence="3" type="ORF">PG993_013115</name>
</gene>
<feature type="region of interest" description="Disordered" evidence="1">
    <location>
        <begin position="363"/>
        <end position="384"/>
    </location>
</feature>
<evidence type="ECO:0000313" key="3">
    <source>
        <dbReference type="EMBL" id="KAK8022348.1"/>
    </source>
</evidence>
<comment type="caution">
    <text evidence="3">The sequence shown here is derived from an EMBL/GenBank/DDBJ whole genome shotgun (WGS) entry which is preliminary data.</text>
</comment>
<sequence>MSCDRDDTQPGMYVDHPIDIYNITSQNDIDNGTLLHYKPNGDLIRVHGAKGALNFTNLTSFYQMNIFCNHELQNVFFPHLTSFVSLDIYDAPALRNISMGQSNTEATYLTIKHAPQLGQISQNGWSPPEFHGVSFYSVDLDDAGSASFPDSTSAQDIDVVNTFVDFPLLETVSMFLRMTNPQKGWNFFPSLKNVSNIYIGNGSIYDSFGISAEGRGSTTPDLVVERSVVMGPHSSTGEEQMVVVQGGFRLNNLVKVGQDLNITRNSGMTYLSFDQLTDVKRLYIMDNPNSTISADFSRLTTASSIHINGMIDTTINPALFPLLSRAGEVEIEAWNQEFDCSRLVQMRDKGIIGFLSCNGTNGTNEGKGAGPDSSPPSSASHTGLSTAASAGIGTGVGVAALGIIAVLAWFILHYRRKLKGVEKESRNNGRDDPKEATREAAKPRETQLDDTEVREAGGRSLPCQSGGGEILEAGGRALRAEAENERVADDAGVASPQEKKTSPVELA</sequence>
<feature type="compositionally biased region" description="Basic and acidic residues" evidence="1">
    <location>
        <begin position="421"/>
        <end position="457"/>
    </location>
</feature>
<keyword evidence="4" id="KW-1185">Reference proteome</keyword>
<organism evidence="3 4">
    <name type="scientific">Apiospora rasikravindrae</name>
    <dbReference type="NCBI Taxonomy" id="990691"/>
    <lineage>
        <taxon>Eukaryota</taxon>
        <taxon>Fungi</taxon>
        <taxon>Dikarya</taxon>
        <taxon>Ascomycota</taxon>
        <taxon>Pezizomycotina</taxon>
        <taxon>Sordariomycetes</taxon>
        <taxon>Xylariomycetidae</taxon>
        <taxon>Amphisphaeriales</taxon>
        <taxon>Apiosporaceae</taxon>
        <taxon>Apiospora</taxon>
    </lineage>
</organism>
<evidence type="ECO:0000256" key="1">
    <source>
        <dbReference type="SAM" id="MobiDB-lite"/>
    </source>
</evidence>
<dbReference type="EMBL" id="JAQQWK010000012">
    <property type="protein sequence ID" value="KAK8022348.1"/>
    <property type="molecule type" value="Genomic_DNA"/>
</dbReference>
<feature type="region of interest" description="Disordered" evidence="1">
    <location>
        <begin position="421"/>
        <end position="507"/>
    </location>
</feature>
<keyword evidence="2" id="KW-0472">Membrane</keyword>
<keyword evidence="2" id="KW-1133">Transmembrane helix</keyword>
<name>A0ABR1RWV4_9PEZI</name>
<evidence type="ECO:0000256" key="2">
    <source>
        <dbReference type="SAM" id="Phobius"/>
    </source>
</evidence>
<reference evidence="3 4" key="1">
    <citation type="submission" date="2023-01" db="EMBL/GenBank/DDBJ databases">
        <title>Analysis of 21 Apiospora genomes using comparative genomics revels a genus with tremendous synthesis potential of carbohydrate active enzymes and secondary metabolites.</title>
        <authorList>
            <person name="Sorensen T."/>
        </authorList>
    </citation>
    <scope>NUCLEOTIDE SEQUENCE [LARGE SCALE GENOMIC DNA]</scope>
    <source>
        <strain evidence="3 4">CBS 33761</strain>
    </source>
</reference>
<proteinExistence type="predicted"/>
<accession>A0ABR1RWV4</accession>
<feature type="transmembrane region" description="Helical" evidence="2">
    <location>
        <begin position="390"/>
        <end position="412"/>
    </location>
</feature>
<keyword evidence="2" id="KW-0812">Transmembrane</keyword>
<feature type="compositionally biased region" description="Basic and acidic residues" evidence="1">
    <location>
        <begin position="497"/>
        <end position="507"/>
    </location>
</feature>
<protein>
    <submittedName>
        <fullName evidence="3">Uncharacterized protein</fullName>
    </submittedName>
</protein>
<dbReference type="Proteomes" id="UP001444661">
    <property type="component" value="Unassembled WGS sequence"/>
</dbReference>